<reference evidence="2 3" key="1">
    <citation type="submission" date="2016-10" db="EMBL/GenBank/DDBJ databases">
        <authorList>
            <person name="de Groot N.N."/>
        </authorList>
    </citation>
    <scope>NUCLEOTIDE SEQUENCE [LARGE SCALE GENOMIC DNA]</scope>
    <source>
        <strain evidence="2 3">DSM 44892</strain>
    </source>
</reference>
<accession>A0A1G8HVG2</accession>
<proteinExistence type="predicted"/>
<dbReference type="RefSeq" id="WP_072737474.1">
    <property type="nucleotide sequence ID" value="NZ_CP048813.1"/>
</dbReference>
<evidence type="ECO:0000313" key="3">
    <source>
        <dbReference type="Proteomes" id="UP000183263"/>
    </source>
</evidence>
<dbReference type="EMBL" id="FNDN01000005">
    <property type="protein sequence ID" value="SDI10607.1"/>
    <property type="molecule type" value="Genomic_DNA"/>
</dbReference>
<dbReference type="Gene3D" id="3.20.180.10">
    <property type="entry name" value="PNP-oxidase-like"/>
    <property type="match status" value="1"/>
</dbReference>
<protein>
    <recommendedName>
        <fullName evidence="1">DUF2470 domain-containing protein</fullName>
    </recommendedName>
</protein>
<dbReference type="Proteomes" id="UP000183263">
    <property type="component" value="Unassembled WGS sequence"/>
</dbReference>
<dbReference type="InterPro" id="IPR037119">
    <property type="entry name" value="Haem_oxidase_HugZ-like_sf"/>
</dbReference>
<evidence type="ECO:0000259" key="1">
    <source>
        <dbReference type="Pfam" id="PF10615"/>
    </source>
</evidence>
<dbReference type="AlphaFoldDB" id="A0A1G8HVG2"/>
<dbReference type="InterPro" id="IPR019595">
    <property type="entry name" value="DUF2470"/>
</dbReference>
<dbReference type="OrthoDB" id="3381348at2"/>
<organism evidence="2 3">
    <name type="scientific">Rhodococcus triatomae</name>
    <dbReference type="NCBI Taxonomy" id="300028"/>
    <lineage>
        <taxon>Bacteria</taxon>
        <taxon>Bacillati</taxon>
        <taxon>Actinomycetota</taxon>
        <taxon>Actinomycetes</taxon>
        <taxon>Mycobacteriales</taxon>
        <taxon>Nocardiaceae</taxon>
        <taxon>Rhodococcus</taxon>
    </lineage>
</organism>
<gene>
    <name evidence="2" type="ORF">SAMN05444695_10578</name>
</gene>
<dbReference type="Pfam" id="PF10615">
    <property type="entry name" value="DUF2470"/>
    <property type="match status" value="1"/>
</dbReference>
<feature type="domain" description="DUF2470" evidence="1">
    <location>
        <begin position="165"/>
        <end position="240"/>
    </location>
</feature>
<keyword evidence="3" id="KW-1185">Reference proteome</keyword>
<sequence length="256" mass="27633">MTATTIAPSTAERVRSACAVNQDAVLAIDGTDPTPISLHHLQSNGDVAIAVPHRSAADMITRVTGGLPAVLEVTDRSPLELREPVRSLVWLRGTLHRVCASHTREIADEVASEFPSGALLELGHSTVLLILRVSSAVVADASGAEPVSVDDLLAAEPDPFWEVETAWLQHLDTDHRALIDLLSRKLPPHLRRGHVRPLAITRYGLRLRVEDDSATVGGDRDVWMPFSMPVSDATGLSRALRTLVGCPFVNGLRARP</sequence>
<evidence type="ECO:0000313" key="2">
    <source>
        <dbReference type="EMBL" id="SDI10607.1"/>
    </source>
</evidence>
<dbReference type="SUPFAM" id="SSF50475">
    <property type="entry name" value="FMN-binding split barrel"/>
    <property type="match status" value="1"/>
</dbReference>
<name>A0A1G8HVG2_9NOCA</name>